<dbReference type="EMBL" id="GEGO01002117">
    <property type="protein sequence ID" value="JAR93287.1"/>
    <property type="molecule type" value="Transcribed_RNA"/>
</dbReference>
<dbReference type="SUPFAM" id="SSF103473">
    <property type="entry name" value="MFS general substrate transporter"/>
    <property type="match status" value="1"/>
</dbReference>
<dbReference type="Gene3D" id="1.20.1250.20">
    <property type="entry name" value="MFS general substrate transporter like domains"/>
    <property type="match status" value="1"/>
</dbReference>
<evidence type="ECO:0000313" key="7">
    <source>
        <dbReference type="EMBL" id="JAR93287.1"/>
    </source>
</evidence>
<sequence length="400" mass="43928">ASSKGLHAWQYGFVFSAYEITMLLGSFVTPKLLHLTSARTCYLVALGVYFLFTIFMGSVYWIADGTALLGICIFLFAVGGFTEIVLTVVLLAGITNHFKEKSGVMISFIELIWEAASLIGASLGGILIDWWAYPLPFYVFSATLVLAFLFIVKFRFQDDLPNESSNATNTEENLSTNCWKLLLDLLFLPDLVTIMMCWAITGFNETTLEPSLRTFGLSHTEIGNMFVVQYASSMIGSVVAGISCHFQVEAFFCFVGQIFAALAYFVVGPAPFIPYERALWMVYLAQAFIGLAMTLMFACAYTHALKVVTLRGCPDTIQTKGFVSSSVMVAMMIGGLVTPPLAGYIVDQVGYRTGTMALFGLFAAWIPVTFALWVNSLYWPGKHKASSVKSHSRVPAEADA</sequence>
<evidence type="ECO:0000256" key="3">
    <source>
        <dbReference type="ARBA" id="ARBA00022692"/>
    </source>
</evidence>
<evidence type="ECO:0000256" key="6">
    <source>
        <dbReference type="SAM" id="Phobius"/>
    </source>
</evidence>
<evidence type="ECO:0000256" key="1">
    <source>
        <dbReference type="ARBA" id="ARBA00004141"/>
    </source>
</evidence>
<feature type="transmembrane region" description="Helical" evidence="6">
    <location>
        <begin position="251"/>
        <end position="272"/>
    </location>
</feature>
<keyword evidence="4 6" id="KW-1133">Transmembrane helix</keyword>
<keyword evidence="3 6" id="KW-0812">Transmembrane</keyword>
<feature type="transmembrane region" description="Helical" evidence="6">
    <location>
        <begin position="104"/>
        <end position="127"/>
    </location>
</feature>
<dbReference type="Pfam" id="PF07690">
    <property type="entry name" value="MFS_1"/>
    <property type="match status" value="1"/>
</dbReference>
<dbReference type="PANTHER" id="PTHR23506">
    <property type="entry name" value="GH10249P"/>
    <property type="match status" value="1"/>
</dbReference>
<feature type="transmembrane region" description="Helical" evidence="6">
    <location>
        <begin position="68"/>
        <end position="92"/>
    </location>
</feature>
<feature type="transmembrane region" description="Helical" evidence="6">
    <location>
        <begin position="322"/>
        <end position="346"/>
    </location>
</feature>
<dbReference type="GO" id="GO:0016020">
    <property type="term" value="C:membrane"/>
    <property type="evidence" value="ECO:0007669"/>
    <property type="project" value="UniProtKB-SubCell"/>
</dbReference>
<comment type="subcellular location">
    <subcellularLocation>
        <location evidence="1">Membrane</location>
        <topology evidence="1">Multi-pass membrane protein</topology>
    </subcellularLocation>
</comment>
<organism evidence="7">
    <name type="scientific">Ixodes ricinus</name>
    <name type="common">Common tick</name>
    <name type="synonym">Acarus ricinus</name>
    <dbReference type="NCBI Taxonomy" id="34613"/>
    <lineage>
        <taxon>Eukaryota</taxon>
        <taxon>Metazoa</taxon>
        <taxon>Ecdysozoa</taxon>
        <taxon>Arthropoda</taxon>
        <taxon>Chelicerata</taxon>
        <taxon>Arachnida</taxon>
        <taxon>Acari</taxon>
        <taxon>Parasitiformes</taxon>
        <taxon>Ixodida</taxon>
        <taxon>Ixodoidea</taxon>
        <taxon>Ixodidae</taxon>
        <taxon>Ixodinae</taxon>
        <taxon>Ixodes</taxon>
    </lineage>
</organism>
<dbReference type="InterPro" id="IPR011701">
    <property type="entry name" value="MFS"/>
</dbReference>
<dbReference type="GO" id="GO:0022857">
    <property type="term" value="F:transmembrane transporter activity"/>
    <property type="evidence" value="ECO:0007669"/>
    <property type="project" value="InterPro"/>
</dbReference>
<evidence type="ECO:0000256" key="5">
    <source>
        <dbReference type="ARBA" id="ARBA00023136"/>
    </source>
</evidence>
<feature type="transmembrane region" description="Helical" evidence="6">
    <location>
        <begin position="181"/>
        <end position="202"/>
    </location>
</feature>
<protein>
    <submittedName>
        <fullName evidence="7">Putative mfs-type transporter</fullName>
    </submittedName>
</protein>
<dbReference type="InterPro" id="IPR036259">
    <property type="entry name" value="MFS_trans_sf"/>
</dbReference>
<name>A0A147BR88_IXORI</name>
<dbReference type="AlphaFoldDB" id="A0A147BR88"/>
<dbReference type="PANTHER" id="PTHR23506:SF26">
    <property type="entry name" value="MFS-TYPE TRANSPORTER SLC18B1"/>
    <property type="match status" value="1"/>
</dbReference>
<keyword evidence="5 6" id="KW-0472">Membrane</keyword>
<keyword evidence="2" id="KW-0813">Transport</keyword>
<accession>A0A147BR88</accession>
<feature type="transmembrane region" description="Helical" evidence="6">
    <location>
        <begin position="133"/>
        <end position="152"/>
    </location>
</feature>
<feature type="transmembrane region" description="Helical" evidence="6">
    <location>
        <begin position="278"/>
        <end position="301"/>
    </location>
</feature>
<dbReference type="InterPro" id="IPR050930">
    <property type="entry name" value="MFS_Vesicular_Transporter"/>
</dbReference>
<reference evidence="7" key="1">
    <citation type="journal article" date="2018" name="PLoS Negl. Trop. Dis.">
        <title>Sialome diversity of ticks revealed by RNAseq of single tick salivary glands.</title>
        <authorList>
            <person name="Perner J."/>
            <person name="Kropackova S."/>
            <person name="Kopacek P."/>
            <person name="Ribeiro J.M."/>
        </authorList>
    </citation>
    <scope>NUCLEOTIDE SEQUENCE</scope>
    <source>
        <strain evidence="7">Siblings of single egg batch collected in Ceske Budejovice</strain>
        <tissue evidence="7">Salivary glands</tissue>
    </source>
</reference>
<feature type="transmembrane region" description="Helical" evidence="6">
    <location>
        <begin position="40"/>
        <end position="62"/>
    </location>
</feature>
<evidence type="ECO:0000256" key="2">
    <source>
        <dbReference type="ARBA" id="ARBA00022448"/>
    </source>
</evidence>
<feature type="transmembrane region" description="Helical" evidence="6">
    <location>
        <begin position="222"/>
        <end position="244"/>
    </location>
</feature>
<proteinExistence type="predicted"/>
<feature type="non-terminal residue" evidence="7">
    <location>
        <position position="1"/>
    </location>
</feature>
<feature type="transmembrane region" description="Helical" evidence="6">
    <location>
        <begin position="6"/>
        <end position="28"/>
    </location>
</feature>
<feature type="transmembrane region" description="Helical" evidence="6">
    <location>
        <begin position="358"/>
        <end position="379"/>
    </location>
</feature>
<evidence type="ECO:0000256" key="4">
    <source>
        <dbReference type="ARBA" id="ARBA00022989"/>
    </source>
</evidence>